<feature type="domain" description="Polysaccharide pyruvyl transferase" evidence="1">
    <location>
        <begin position="45"/>
        <end position="287"/>
    </location>
</feature>
<evidence type="ECO:0000259" key="1">
    <source>
        <dbReference type="Pfam" id="PF04230"/>
    </source>
</evidence>
<dbReference type="InterPro" id="IPR007345">
    <property type="entry name" value="Polysacch_pyruvyl_Trfase"/>
</dbReference>
<dbReference type="AlphaFoldDB" id="A0A0P0YRN0"/>
<sequence length="350" mass="40571">MNLQTKIINKVKGKINDFSHRFYKLPKFDGNKNVAYVLGVSNHPNAGDQEITLAQKNFILKYLPDYAYVEIEKEKVEFVVDELAKTLKPKDIIFIQGGGTLSDLYPEHELPRQLLLKKLKDCPCKIIQFPVSFYYENIESFRKIKNIYNETKNLTVFVRESKSYNILKRELEIPVHHIPDIVLSQDESSLTNRGDDVLIMFRSDVECVLPKPLAHSIKEHFAKNNNILITDNYVEDYVLTFESNRENLLNKKFDEFRGAKLIITDRLHGMIFAYVTKTPAVVFDNSYGKVKYSYEDWLSDSNYIKYLDSTVATLEDVINYASEASNSEKEFCFDVKEAFDPLIKLVVGNR</sequence>
<evidence type="ECO:0000313" key="2">
    <source>
        <dbReference type="EMBL" id="BAT23541.1"/>
    </source>
</evidence>
<reference evidence="2" key="2">
    <citation type="journal article" date="2015" name="Sci. Rep.">
        <title>Genetic analysis of capsular polysaccharide synthesis gene clusters in 79 capsular types of Klebsiella spp.</title>
        <authorList>
            <person name="Pan Y.J."/>
            <person name="Lin T.L."/>
            <person name="Chen C.T."/>
            <person name="Chen Y.Y."/>
            <person name="Hsieh P.F."/>
            <person name="Hsu C.R."/>
            <person name="Wu M.C."/>
            <person name="Wang J.T."/>
        </authorList>
    </citation>
    <scope>NUCLEOTIDE SEQUENCE</scope>
    <source>
        <strain evidence="2">5725y</strain>
    </source>
</reference>
<protein>
    <submittedName>
        <fullName evidence="2">Exopolysaccharide biosynthesis protein</fullName>
    </submittedName>
</protein>
<dbReference type="EMBL" id="AB924567">
    <property type="protein sequence ID" value="BAT23541.1"/>
    <property type="molecule type" value="Genomic_DNA"/>
</dbReference>
<reference evidence="2" key="1">
    <citation type="submission" date="2014-04" db="EMBL/GenBank/DDBJ databases">
        <authorList>
            <person name="Harrison E."/>
        </authorList>
    </citation>
    <scope>NUCLEOTIDE SEQUENCE</scope>
    <source>
        <strain evidence="2">5725y</strain>
    </source>
</reference>
<accession>A0A0P0YRN0</accession>
<proteinExistence type="predicted"/>
<organism evidence="2">
    <name type="scientific">Klebsiella sp. 5725y</name>
    <dbReference type="NCBI Taxonomy" id="1497806"/>
    <lineage>
        <taxon>Bacteria</taxon>
        <taxon>Pseudomonadati</taxon>
        <taxon>Pseudomonadota</taxon>
        <taxon>Gammaproteobacteria</taxon>
        <taxon>Enterobacterales</taxon>
        <taxon>Enterobacteriaceae</taxon>
        <taxon>Klebsiella/Raoultella group</taxon>
        <taxon>Klebsiella</taxon>
    </lineage>
</organism>
<name>A0A0P0YRN0_9ENTR</name>
<gene>
    <name evidence="2" type="primary">wckH</name>
</gene>
<dbReference type="Pfam" id="PF04230">
    <property type="entry name" value="PS_pyruv_trans"/>
    <property type="match status" value="1"/>
</dbReference>